<protein>
    <submittedName>
        <fullName evidence="1">Uncharacterized protein</fullName>
    </submittedName>
</protein>
<gene>
    <name evidence="1" type="ORF">P5673_002049</name>
</gene>
<reference evidence="1" key="1">
    <citation type="journal article" date="2023" name="G3 (Bethesda)">
        <title>Whole genome assembly and annotation of the endangered Caribbean coral Acropora cervicornis.</title>
        <authorList>
            <person name="Selwyn J.D."/>
            <person name="Vollmer S.V."/>
        </authorList>
    </citation>
    <scope>NUCLEOTIDE SEQUENCE</scope>
    <source>
        <strain evidence="1">K2</strain>
    </source>
</reference>
<name>A0AAD9R541_ACRCE</name>
<comment type="caution">
    <text evidence="1">The sequence shown here is derived from an EMBL/GenBank/DDBJ whole genome shotgun (WGS) entry which is preliminary data.</text>
</comment>
<proteinExistence type="predicted"/>
<keyword evidence="2" id="KW-1185">Reference proteome</keyword>
<sequence length="65" mass="7710">MLRENVATIVNKKVTEVRLNPFSARRQRRPRKLYFVWNAQYASIGNNCLSKDASILSWAETRRER</sequence>
<dbReference type="Proteomes" id="UP001249851">
    <property type="component" value="Unassembled WGS sequence"/>
</dbReference>
<organism evidence="1 2">
    <name type="scientific">Acropora cervicornis</name>
    <name type="common">Staghorn coral</name>
    <dbReference type="NCBI Taxonomy" id="6130"/>
    <lineage>
        <taxon>Eukaryota</taxon>
        <taxon>Metazoa</taxon>
        <taxon>Cnidaria</taxon>
        <taxon>Anthozoa</taxon>
        <taxon>Hexacorallia</taxon>
        <taxon>Scleractinia</taxon>
        <taxon>Astrocoeniina</taxon>
        <taxon>Acroporidae</taxon>
        <taxon>Acropora</taxon>
    </lineage>
</organism>
<accession>A0AAD9R541</accession>
<dbReference type="EMBL" id="JARQWQ010000003">
    <property type="protein sequence ID" value="KAK2573023.1"/>
    <property type="molecule type" value="Genomic_DNA"/>
</dbReference>
<dbReference type="AlphaFoldDB" id="A0AAD9R541"/>
<evidence type="ECO:0000313" key="2">
    <source>
        <dbReference type="Proteomes" id="UP001249851"/>
    </source>
</evidence>
<evidence type="ECO:0000313" key="1">
    <source>
        <dbReference type="EMBL" id="KAK2573023.1"/>
    </source>
</evidence>
<reference evidence="1" key="2">
    <citation type="journal article" date="2023" name="Science">
        <title>Genomic signatures of disease resistance in endangered staghorn corals.</title>
        <authorList>
            <person name="Vollmer S.V."/>
            <person name="Selwyn J.D."/>
            <person name="Despard B.A."/>
            <person name="Roesel C.L."/>
        </authorList>
    </citation>
    <scope>NUCLEOTIDE SEQUENCE</scope>
    <source>
        <strain evidence="1">K2</strain>
    </source>
</reference>